<comment type="caution">
    <text evidence="1">The sequence shown here is derived from an EMBL/GenBank/DDBJ whole genome shotgun (WGS) entry which is preliminary data.</text>
</comment>
<evidence type="ECO:0000313" key="1">
    <source>
        <dbReference type="EMBL" id="RKU41798.1"/>
    </source>
</evidence>
<dbReference type="Proteomes" id="UP000275385">
    <property type="component" value="Unassembled WGS sequence"/>
</dbReference>
<gene>
    <name evidence="1" type="ORF">DL546_001684</name>
</gene>
<dbReference type="EMBL" id="QVQW01000067">
    <property type="protein sequence ID" value="RKU41798.1"/>
    <property type="molecule type" value="Genomic_DNA"/>
</dbReference>
<accession>A0A420Y1T5</accession>
<proteinExistence type="predicted"/>
<name>A0A420Y1T5_9PEZI</name>
<sequence>MEPNNLSESDLRNMNQAELMALVDAHTAKYGPPAEIYDSKNSLFGWTEDGKGVWVLSLSEVNSQRFEDIAKLHPRLGQGELLRLAKEQGPTVMGEDGKACGHNGPR</sequence>
<keyword evidence="2" id="KW-1185">Reference proteome</keyword>
<dbReference type="AlphaFoldDB" id="A0A420Y1T5"/>
<organism evidence="1 2">
    <name type="scientific">Coniochaeta pulveracea</name>
    <dbReference type="NCBI Taxonomy" id="177199"/>
    <lineage>
        <taxon>Eukaryota</taxon>
        <taxon>Fungi</taxon>
        <taxon>Dikarya</taxon>
        <taxon>Ascomycota</taxon>
        <taxon>Pezizomycotina</taxon>
        <taxon>Sordariomycetes</taxon>
        <taxon>Sordariomycetidae</taxon>
        <taxon>Coniochaetales</taxon>
        <taxon>Coniochaetaceae</taxon>
        <taxon>Coniochaeta</taxon>
    </lineage>
</organism>
<dbReference type="OrthoDB" id="3587562at2759"/>
<reference evidence="1 2" key="1">
    <citation type="submission" date="2018-08" db="EMBL/GenBank/DDBJ databases">
        <title>Draft genome of the lignicolous fungus Coniochaeta pulveracea.</title>
        <authorList>
            <person name="Borstlap C.J."/>
            <person name="De Witt R.N."/>
            <person name="Botha A."/>
            <person name="Volschenk H."/>
        </authorList>
    </citation>
    <scope>NUCLEOTIDE SEQUENCE [LARGE SCALE GENOMIC DNA]</scope>
    <source>
        <strain evidence="1 2">CAB683</strain>
    </source>
</reference>
<protein>
    <submittedName>
        <fullName evidence="1">Uncharacterized protein</fullName>
    </submittedName>
</protein>
<evidence type="ECO:0000313" key="2">
    <source>
        <dbReference type="Proteomes" id="UP000275385"/>
    </source>
</evidence>